<evidence type="ECO:0000256" key="1">
    <source>
        <dbReference type="ARBA" id="ARBA00001962"/>
    </source>
</evidence>
<sequence length="377" mass="41925">MGDTRPMDRNATGLHPRSLAPQPACRATALPARFYVDPGVAALDRRAIFDRSWHLVAHACQLAAVGDHVVADLAGLPVLAVRGQDGAIRVLHNVCRHRAGPIATCDGKGAKALRCRYHGWTYGLDGVLRSAPEMAGAEDFDLASVRLPALQVRVWQGLVFAGSEHAGDFDALVAGIDARVGDDRDLAGYGHHQRIGYDIACHWKVYVDNFLEGYHLPHVHPKLNRLLDYRSYRTELSDWHSLQWSPLESGDSLYGSGDALYYWLWPNTMLNILPGRLQTNRVIPLGGDRCRVEFDFYYRDDDGSAARARRDADREFSDLVQREDLAICEDVQRGLASGSYEAGRLNPTRETGVHHFHELVRGAYRAEVDRGTPVTLP</sequence>
<dbReference type="GO" id="GO:0051213">
    <property type="term" value="F:dioxygenase activity"/>
    <property type="evidence" value="ECO:0007669"/>
    <property type="project" value="UniProtKB-KW"/>
</dbReference>
<dbReference type="Gene3D" id="3.90.380.10">
    <property type="entry name" value="Naphthalene 1,2-dioxygenase Alpha Subunit, Chain A, domain 1"/>
    <property type="match status" value="2"/>
</dbReference>
<keyword evidence="2" id="KW-0001">2Fe-2S</keyword>
<protein>
    <submittedName>
        <fullName evidence="9">Aromatic ring-hydroxylating dioxygenase subunit alpha</fullName>
    </submittedName>
</protein>
<feature type="domain" description="Rieske" evidence="8">
    <location>
        <begin position="53"/>
        <end position="161"/>
    </location>
</feature>
<keyword evidence="9" id="KW-0223">Dioxygenase</keyword>
<keyword evidence="6" id="KW-0411">Iron-sulfur</keyword>
<dbReference type="Pfam" id="PF00848">
    <property type="entry name" value="Ring_hydroxyl_A"/>
    <property type="match status" value="1"/>
</dbReference>
<evidence type="ECO:0000313" key="9">
    <source>
        <dbReference type="EMBL" id="GAA4863237.1"/>
    </source>
</evidence>
<evidence type="ECO:0000256" key="2">
    <source>
        <dbReference type="ARBA" id="ARBA00022714"/>
    </source>
</evidence>
<organism evidence="9 10">
    <name type="scientific">Luteimonas vadosa</name>
    <dbReference type="NCBI Taxonomy" id="1165507"/>
    <lineage>
        <taxon>Bacteria</taxon>
        <taxon>Pseudomonadati</taxon>
        <taxon>Pseudomonadota</taxon>
        <taxon>Gammaproteobacteria</taxon>
        <taxon>Lysobacterales</taxon>
        <taxon>Lysobacteraceae</taxon>
        <taxon>Luteimonas</taxon>
    </lineage>
</organism>
<dbReference type="InterPro" id="IPR036922">
    <property type="entry name" value="Rieske_2Fe-2S_sf"/>
</dbReference>
<keyword evidence="10" id="KW-1185">Reference proteome</keyword>
<dbReference type="InterPro" id="IPR001663">
    <property type="entry name" value="Rng_hydr_dOase-A"/>
</dbReference>
<keyword evidence="4" id="KW-0560">Oxidoreductase</keyword>
<dbReference type="PANTHER" id="PTHR43756">
    <property type="entry name" value="CHOLINE MONOOXYGENASE, CHLOROPLASTIC"/>
    <property type="match status" value="1"/>
</dbReference>
<evidence type="ECO:0000256" key="7">
    <source>
        <dbReference type="SAM" id="MobiDB-lite"/>
    </source>
</evidence>
<dbReference type="SUPFAM" id="SSF55961">
    <property type="entry name" value="Bet v1-like"/>
    <property type="match status" value="1"/>
</dbReference>
<comment type="caution">
    <text evidence="9">The sequence shown here is derived from an EMBL/GenBank/DDBJ whole genome shotgun (WGS) entry which is preliminary data.</text>
</comment>
<proteinExistence type="predicted"/>
<evidence type="ECO:0000256" key="5">
    <source>
        <dbReference type="ARBA" id="ARBA00023004"/>
    </source>
</evidence>
<keyword evidence="3" id="KW-0479">Metal-binding</keyword>
<name>A0ABP9E1U9_9GAMM</name>
<dbReference type="PROSITE" id="PS51296">
    <property type="entry name" value="RIESKE"/>
    <property type="match status" value="1"/>
</dbReference>
<evidence type="ECO:0000256" key="4">
    <source>
        <dbReference type="ARBA" id="ARBA00023002"/>
    </source>
</evidence>
<accession>A0ABP9E1U9</accession>
<dbReference type="EMBL" id="BAABJY010000002">
    <property type="protein sequence ID" value="GAA4863237.1"/>
    <property type="molecule type" value="Genomic_DNA"/>
</dbReference>
<evidence type="ECO:0000256" key="3">
    <source>
        <dbReference type="ARBA" id="ARBA00022723"/>
    </source>
</evidence>
<reference evidence="10" key="1">
    <citation type="journal article" date="2019" name="Int. J. Syst. Evol. Microbiol.">
        <title>The Global Catalogue of Microorganisms (GCM) 10K type strain sequencing project: providing services to taxonomists for standard genome sequencing and annotation.</title>
        <authorList>
            <consortium name="The Broad Institute Genomics Platform"/>
            <consortium name="The Broad Institute Genome Sequencing Center for Infectious Disease"/>
            <person name="Wu L."/>
            <person name="Ma J."/>
        </authorList>
    </citation>
    <scope>NUCLEOTIDE SEQUENCE [LARGE SCALE GENOMIC DNA]</scope>
    <source>
        <strain evidence="10">JCM 18392</strain>
    </source>
</reference>
<dbReference type="PRINTS" id="PR00090">
    <property type="entry name" value="RNGDIOXGNASE"/>
</dbReference>
<evidence type="ECO:0000259" key="8">
    <source>
        <dbReference type="PROSITE" id="PS51296"/>
    </source>
</evidence>
<feature type="region of interest" description="Disordered" evidence="7">
    <location>
        <begin position="1"/>
        <end position="20"/>
    </location>
</feature>
<keyword evidence="5" id="KW-0408">Iron</keyword>
<evidence type="ECO:0000313" key="10">
    <source>
        <dbReference type="Proteomes" id="UP001501323"/>
    </source>
</evidence>
<dbReference type="InterPro" id="IPR017941">
    <property type="entry name" value="Rieske_2Fe-2S"/>
</dbReference>
<comment type="cofactor">
    <cofactor evidence="1">
        <name>Fe cation</name>
        <dbReference type="ChEBI" id="CHEBI:24875"/>
    </cofactor>
</comment>
<gene>
    <name evidence="9" type="ORF">GCM10023332_14210</name>
</gene>
<evidence type="ECO:0000256" key="6">
    <source>
        <dbReference type="ARBA" id="ARBA00023014"/>
    </source>
</evidence>
<dbReference type="SUPFAM" id="SSF50022">
    <property type="entry name" value="ISP domain"/>
    <property type="match status" value="1"/>
</dbReference>
<dbReference type="InterPro" id="IPR015879">
    <property type="entry name" value="Ring_hydroxy_dOase_asu_C_dom"/>
</dbReference>
<dbReference type="Gene3D" id="2.102.10.10">
    <property type="entry name" value="Rieske [2Fe-2S] iron-sulphur domain"/>
    <property type="match status" value="1"/>
</dbReference>
<dbReference type="Proteomes" id="UP001501323">
    <property type="component" value="Unassembled WGS sequence"/>
</dbReference>
<dbReference type="Pfam" id="PF00355">
    <property type="entry name" value="Rieske"/>
    <property type="match status" value="1"/>
</dbReference>
<dbReference type="PANTHER" id="PTHR43756:SF5">
    <property type="entry name" value="CHOLINE MONOOXYGENASE, CHLOROPLASTIC"/>
    <property type="match status" value="1"/>
</dbReference>
<dbReference type="CDD" id="cd03469">
    <property type="entry name" value="Rieske_RO_Alpha_N"/>
    <property type="match status" value="1"/>
</dbReference>